<dbReference type="Proteomes" id="UP000423156">
    <property type="component" value="Unassembled WGS sequence"/>
</dbReference>
<dbReference type="AlphaFoldDB" id="A0AA90UVI3"/>
<name>A0AA90UVI3_9BACT</name>
<comment type="caution">
    <text evidence="1">The sequence shown here is derived from an EMBL/GenBank/DDBJ whole genome shotgun (WGS) entry which is preliminary data.</text>
</comment>
<organism evidence="1 2">
    <name type="scientific">Segatella copri</name>
    <dbReference type="NCBI Taxonomy" id="165179"/>
    <lineage>
        <taxon>Bacteria</taxon>
        <taxon>Pseudomonadati</taxon>
        <taxon>Bacteroidota</taxon>
        <taxon>Bacteroidia</taxon>
        <taxon>Bacteroidales</taxon>
        <taxon>Prevotellaceae</taxon>
        <taxon>Segatella</taxon>
    </lineage>
</organism>
<proteinExistence type="predicted"/>
<accession>A0AA90UVI3</accession>
<evidence type="ECO:0000313" key="1">
    <source>
        <dbReference type="EMBL" id="MQN78705.1"/>
    </source>
</evidence>
<reference evidence="2" key="1">
    <citation type="submission" date="2019-09" db="EMBL/GenBank/DDBJ databases">
        <title>Distinct polysaccharide growth profiles of human intestinal Prevotella copri isolates.</title>
        <authorList>
            <person name="Fehlner-Peach H."/>
            <person name="Magnabosco C."/>
            <person name="Raghavan V."/>
            <person name="Scher J.U."/>
            <person name="Tett A."/>
            <person name="Cox L.M."/>
            <person name="Gottsegen C."/>
            <person name="Watters A."/>
            <person name="Wiltshire- Gordon J.D."/>
            <person name="Segata N."/>
            <person name="Bonneau R."/>
            <person name="Littman D.R."/>
        </authorList>
    </citation>
    <scope>NUCLEOTIDE SEQUENCE [LARGE SCALE GENOMIC DNA]</scope>
    <source>
        <strain evidence="2">BU41712</strain>
    </source>
</reference>
<protein>
    <submittedName>
        <fullName evidence="1">Uncharacterized protein</fullName>
    </submittedName>
</protein>
<sequence>MGNKINVAEILKDKPQGTKLYDLLRNIDVELDKVNTTDVGTYIECTSTNEVGSTLLFDYSKLGTEKCWLAGLRILLPSKNMRDWGKFAWKKGDLLINSCGFQCIFKEWASDDYTKFNGCYSNSRDGYEDVSNAETAKFDKLENNIAYGYVREIERKLGGILNLETLEIEKTQPEFKDGDIAFADYGNRQDVFIVSDKTDLSEGYSSFISLDLSSLTLSMGCRISFFKKDLCKLRLATDSEKKQLFDALEKEGKAWDAEKKQIVDLKPKVELNPFDNVLVRHQKTEEWRANIFSHTDKTDEYLDYVCVNGRWEFCIPYEGNESLLGTTKDVEVSYGRSF</sequence>
<evidence type="ECO:0000313" key="2">
    <source>
        <dbReference type="Proteomes" id="UP000423156"/>
    </source>
</evidence>
<dbReference type="EMBL" id="VZBZ01000153">
    <property type="protein sequence ID" value="MQN78705.1"/>
    <property type="molecule type" value="Genomic_DNA"/>
</dbReference>
<gene>
    <name evidence="1" type="ORF">F7D71_12750</name>
</gene>
<dbReference type="RefSeq" id="WP_153093431.1">
    <property type="nucleotide sequence ID" value="NZ_JBALKJ010000003.1"/>
</dbReference>